<dbReference type="Proteomes" id="UP000444721">
    <property type="component" value="Unassembled WGS sequence"/>
</dbReference>
<sequence length="268" mass="31369">MIRKWELNDGRILQIEQDLDLVNKEFGATVWDCALVLAKYLENERVFPKGHFKGKTVLDIGSGTGFIGILLLIMGANVHFTDRQVLIPLIEKNIHLNCQIIHNRNDEPQPLPSHYHSTVDEKVPILSSQYKAFEYLWGEPNEIIEHTHYDYVMICDCIYESKEMWIPLAKALNEQLHSRSDHIIIAHEKRSFKDLAFFPYIQETFQVERVPDELMDPVWRDENIRIFYLTFKNDILTTKNHSETSVITNHHSETSVVTTEEEDLNIQH</sequence>
<organism evidence="1 2">
    <name type="scientific">Naegleria fowleri</name>
    <name type="common">Brain eating amoeba</name>
    <dbReference type="NCBI Taxonomy" id="5763"/>
    <lineage>
        <taxon>Eukaryota</taxon>
        <taxon>Discoba</taxon>
        <taxon>Heterolobosea</taxon>
        <taxon>Tetramitia</taxon>
        <taxon>Eutetramitia</taxon>
        <taxon>Vahlkampfiidae</taxon>
        <taxon>Naegleria</taxon>
    </lineage>
</organism>
<keyword evidence="2" id="KW-1185">Reference proteome</keyword>
<comment type="caution">
    <text evidence="1">The sequence shown here is derived from an EMBL/GenBank/DDBJ whole genome shotgun (WGS) entry which is preliminary data.</text>
</comment>
<dbReference type="OrthoDB" id="413520at2759"/>
<dbReference type="InterPro" id="IPR029063">
    <property type="entry name" value="SAM-dependent_MTases_sf"/>
</dbReference>
<dbReference type="GeneID" id="68111128"/>
<evidence type="ECO:0000313" key="1">
    <source>
        <dbReference type="EMBL" id="KAF0977257.1"/>
    </source>
</evidence>
<dbReference type="AlphaFoldDB" id="A0A6A5BJS2"/>
<dbReference type="GO" id="GO:0005829">
    <property type="term" value="C:cytosol"/>
    <property type="evidence" value="ECO:0007669"/>
    <property type="project" value="TreeGrafter"/>
</dbReference>
<accession>A0A6A5BJS2</accession>
<dbReference type="PANTHER" id="PTHR14614:SF109">
    <property type="entry name" value="RIBOSOMAL LYSINE N-METHYLTRANSFERASE 5"/>
    <property type="match status" value="1"/>
</dbReference>
<dbReference type="VEuPathDB" id="AmoebaDB:NF0047390"/>
<dbReference type="VEuPathDB" id="AmoebaDB:FDP41_003910"/>
<name>A0A6A5BJS2_NAEFO</name>
<dbReference type="Gene3D" id="3.40.50.150">
    <property type="entry name" value="Vaccinia Virus protein VP39"/>
    <property type="match status" value="1"/>
</dbReference>
<dbReference type="OMA" id="LRSWAWK"/>
<reference evidence="1 2" key="1">
    <citation type="journal article" date="2019" name="Sci. Rep.">
        <title>Nanopore sequencing improves the draft genome of the human pathogenic amoeba Naegleria fowleri.</title>
        <authorList>
            <person name="Liechti N."/>
            <person name="Schurch N."/>
            <person name="Bruggmann R."/>
            <person name="Wittwer M."/>
        </authorList>
    </citation>
    <scope>NUCLEOTIDE SEQUENCE [LARGE SCALE GENOMIC DNA]</scope>
    <source>
        <strain evidence="1 2">ATCC 30894</strain>
    </source>
</reference>
<dbReference type="PANTHER" id="PTHR14614">
    <property type="entry name" value="HEPATOCELLULAR CARCINOMA-ASSOCIATED ANTIGEN"/>
    <property type="match status" value="1"/>
</dbReference>
<protein>
    <recommendedName>
        <fullName evidence="3">Methyltransferase small domain-containing protein</fullName>
    </recommendedName>
</protein>
<dbReference type="SUPFAM" id="SSF53335">
    <property type="entry name" value="S-adenosyl-L-methionine-dependent methyltransferases"/>
    <property type="match status" value="1"/>
</dbReference>
<evidence type="ECO:0008006" key="3">
    <source>
        <dbReference type="Google" id="ProtNLM"/>
    </source>
</evidence>
<dbReference type="VEuPathDB" id="AmoebaDB:NfTy_063440"/>
<dbReference type="EMBL" id="VFQX01000035">
    <property type="protein sequence ID" value="KAF0977257.1"/>
    <property type="molecule type" value="Genomic_DNA"/>
</dbReference>
<dbReference type="GO" id="GO:0032991">
    <property type="term" value="C:protein-containing complex"/>
    <property type="evidence" value="ECO:0007669"/>
    <property type="project" value="TreeGrafter"/>
</dbReference>
<gene>
    <name evidence="1" type="ORF">FDP41_003910</name>
</gene>
<proteinExistence type="predicted"/>
<evidence type="ECO:0000313" key="2">
    <source>
        <dbReference type="Proteomes" id="UP000444721"/>
    </source>
</evidence>
<dbReference type="RefSeq" id="XP_044561970.1">
    <property type="nucleotide sequence ID" value="XM_044707267.1"/>
</dbReference>
<dbReference type="InterPro" id="IPR019410">
    <property type="entry name" value="Methyltransf_16"/>
</dbReference>
<dbReference type="Pfam" id="PF10294">
    <property type="entry name" value="Methyltransf_16"/>
    <property type="match status" value="2"/>
</dbReference>